<proteinExistence type="predicted"/>
<name>A0ACC1CJJ3_9NEOP</name>
<gene>
    <name evidence="1" type="ORF">K1T71_012513</name>
</gene>
<accession>A0ACC1CJJ3</accession>
<evidence type="ECO:0000313" key="1">
    <source>
        <dbReference type="EMBL" id="KAJ0171750.1"/>
    </source>
</evidence>
<organism evidence="1 2">
    <name type="scientific">Dendrolimus kikuchii</name>
    <dbReference type="NCBI Taxonomy" id="765133"/>
    <lineage>
        <taxon>Eukaryota</taxon>
        <taxon>Metazoa</taxon>
        <taxon>Ecdysozoa</taxon>
        <taxon>Arthropoda</taxon>
        <taxon>Hexapoda</taxon>
        <taxon>Insecta</taxon>
        <taxon>Pterygota</taxon>
        <taxon>Neoptera</taxon>
        <taxon>Endopterygota</taxon>
        <taxon>Lepidoptera</taxon>
        <taxon>Glossata</taxon>
        <taxon>Ditrysia</taxon>
        <taxon>Bombycoidea</taxon>
        <taxon>Lasiocampidae</taxon>
        <taxon>Dendrolimus</taxon>
    </lineage>
</organism>
<keyword evidence="2" id="KW-1185">Reference proteome</keyword>
<dbReference type="Proteomes" id="UP000824533">
    <property type="component" value="Linkage Group LG23"/>
</dbReference>
<evidence type="ECO:0000313" key="2">
    <source>
        <dbReference type="Proteomes" id="UP000824533"/>
    </source>
</evidence>
<sequence length="81" mass="9524">MDALLIHILLLKYFVRGFSLINFARNEETPFLRAERLDDFLPLYPASRFSPRRVPTLEWQLKPLVIQSLGYSAIKIKYVTL</sequence>
<reference evidence="1 2" key="1">
    <citation type="journal article" date="2021" name="Front. Genet.">
        <title>Chromosome-Level Genome Assembly Reveals Significant Gene Expansion in the Toll and IMD Signaling Pathways of Dendrolimus kikuchii.</title>
        <authorList>
            <person name="Zhou J."/>
            <person name="Wu P."/>
            <person name="Xiong Z."/>
            <person name="Liu N."/>
            <person name="Zhao N."/>
            <person name="Ji M."/>
            <person name="Qiu Y."/>
            <person name="Yang B."/>
        </authorList>
    </citation>
    <scope>NUCLEOTIDE SEQUENCE [LARGE SCALE GENOMIC DNA]</scope>
    <source>
        <strain evidence="1">Ann1</strain>
    </source>
</reference>
<protein>
    <submittedName>
        <fullName evidence="1">Uncharacterized protein</fullName>
    </submittedName>
</protein>
<comment type="caution">
    <text evidence="1">The sequence shown here is derived from an EMBL/GenBank/DDBJ whole genome shotgun (WGS) entry which is preliminary data.</text>
</comment>
<dbReference type="EMBL" id="CM034409">
    <property type="protein sequence ID" value="KAJ0171750.1"/>
    <property type="molecule type" value="Genomic_DNA"/>
</dbReference>